<evidence type="ECO:0000256" key="1">
    <source>
        <dbReference type="ARBA" id="ARBA00004496"/>
    </source>
</evidence>
<dbReference type="EMBL" id="CP041372">
    <property type="protein sequence ID" value="QKS70609.1"/>
    <property type="molecule type" value="Genomic_DNA"/>
</dbReference>
<dbReference type="Gene3D" id="1.10.10.10">
    <property type="entry name" value="Winged helix-like DNA-binding domain superfamily/Winged helix DNA-binding domain"/>
    <property type="match status" value="4"/>
</dbReference>
<dbReference type="InterPro" id="IPR053926">
    <property type="entry name" value="RecX_HTH_1st"/>
</dbReference>
<keyword evidence="4 5" id="KW-0963">Cytoplasm</keyword>
<dbReference type="InterPro" id="IPR053925">
    <property type="entry name" value="RecX_HTH_3rd"/>
</dbReference>
<dbReference type="KEGG" id="psua:FLK61_28090"/>
<comment type="function">
    <text evidence="5">Modulates RecA activity.</text>
</comment>
<reference evidence="10" key="1">
    <citation type="submission" date="2019-07" db="EMBL/GenBank/DDBJ databases">
        <title>Bacillus alkalisoli sp. nov. isolated from saline soil.</title>
        <authorList>
            <person name="Sun J.-Q."/>
            <person name="Xu L."/>
        </authorList>
    </citation>
    <scope>NUCLEOTIDE SEQUENCE [LARGE SCALE GENOMIC DNA]</scope>
    <source>
        <strain evidence="10">M4U3P1</strain>
    </source>
</reference>
<dbReference type="InterPro" id="IPR003783">
    <property type="entry name" value="Regulatory_RecX"/>
</dbReference>
<evidence type="ECO:0000256" key="2">
    <source>
        <dbReference type="ARBA" id="ARBA00009695"/>
    </source>
</evidence>
<evidence type="ECO:0000259" key="7">
    <source>
        <dbReference type="Pfam" id="PF21981"/>
    </source>
</evidence>
<accession>A0A859FBG0</accession>
<keyword evidence="10" id="KW-1185">Reference proteome</keyword>
<comment type="similarity">
    <text evidence="2 5">Belongs to the RecX family.</text>
</comment>
<dbReference type="AlphaFoldDB" id="A0A859FBG0"/>
<dbReference type="RefSeq" id="WP_176008645.1">
    <property type="nucleotide sequence ID" value="NZ_CP041372.2"/>
</dbReference>
<evidence type="ECO:0000259" key="6">
    <source>
        <dbReference type="Pfam" id="PF02631"/>
    </source>
</evidence>
<dbReference type="HAMAP" id="MF_01114">
    <property type="entry name" value="RecX"/>
    <property type="match status" value="1"/>
</dbReference>
<evidence type="ECO:0000256" key="4">
    <source>
        <dbReference type="ARBA" id="ARBA00022490"/>
    </source>
</evidence>
<evidence type="ECO:0000313" key="9">
    <source>
        <dbReference type="EMBL" id="QKS70609.1"/>
    </source>
</evidence>
<dbReference type="InterPro" id="IPR053924">
    <property type="entry name" value="RecX_HTH_2nd"/>
</dbReference>
<sequence>MYKITKVTAAKKTKQRYHIHLMINGQDEYAFSVSEDLLIKEELVKGKELSKEDINRLKGQDEIDKVYQKALGYLAFRMRSEKELRQYIKDQEMPADIIDSMVEKLIALDFLQDERFAEAFVRTKRDQSTKGPLVIRQELKQKGIADNVIEAAMAQYPREEQLDNAITLVEKKQNSYGRESQRSKEQKLMQFLIQRGFDHTLAAEALREATIEEDDDVELEALRQWAEKAWRKYEGKEPYERNRKIKEFLYRKGFSQDTIQAWFDEQE</sequence>
<dbReference type="GO" id="GO:0006282">
    <property type="term" value="P:regulation of DNA repair"/>
    <property type="evidence" value="ECO:0007669"/>
    <property type="project" value="UniProtKB-UniRule"/>
</dbReference>
<dbReference type="PANTHER" id="PTHR33602">
    <property type="entry name" value="REGULATORY PROTEIN RECX FAMILY PROTEIN"/>
    <property type="match status" value="1"/>
</dbReference>
<dbReference type="Pfam" id="PF21981">
    <property type="entry name" value="RecX_HTH3"/>
    <property type="match status" value="2"/>
</dbReference>
<feature type="domain" description="RecX first three-helical" evidence="8">
    <location>
        <begin position="67"/>
        <end position="105"/>
    </location>
</feature>
<proteinExistence type="inferred from homology"/>
<evidence type="ECO:0000259" key="8">
    <source>
        <dbReference type="Pfam" id="PF21982"/>
    </source>
</evidence>
<dbReference type="NCBIfam" id="NF010733">
    <property type="entry name" value="PRK14135.1"/>
    <property type="match status" value="1"/>
</dbReference>
<evidence type="ECO:0000313" key="10">
    <source>
        <dbReference type="Proteomes" id="UP000318138"/>
    </source>
</evidence>
<dbReference type="PANTHER" id="PTHR33602:SF1">
    <property type="entry name" value="REGULATORY PROTEIN RECX FAMILY PROTEIN"/>
    <property type="match status" value="1"/>
</dbReference>
<name>A0A859FBG0_9BACI</name>
<protein>
    <recommendedName>
        <fullName evidence="3 5">Regulatory protein RecX</fullName>
    </recommendedName>
</protein>
<gene>
    <name evidence="5 9" type="primary">recX</name>
    <name evidence="9" type="ORF">FLK61_28090</name>
</gene>
<dbReference type="Proteomes" id="UP000318138">
    <property type="component" value="Chromosome"/>
</dbReference>
<organism evidence="9 10">
    <name type="scientific">Paenalkalicoccus suaedae</name>
    <dbReference type="NCBI Taxonomy" id="2592382"/>
    <lineage>
        <taxon>Bacteria</taxon>
        <taxon>Bacillati</taxon>
        <taxon>Bacillota</taxon>
        <taxon>Bacilli</taxon>
        <taxon>Bacillales</taxon>
        <taxon>Bacillaceae</taxon>
        <taxon>Paenalkalicoccus</taxon>
    </lineage>
</organism>
<dbReference type="InterPro" id="IPR036388">
    <property type="entry name" value="WH-like_DNA-bd_sf"/>
</dbReference>
<feature type="domain" description="RecX second three-helical" evidence="6">
    <location>
        <begin position="113"/>
        <end position="153"/>
    </location>
</feature>
<evidence type="ECO:0000256" key="5">
    <source>
        <dbReference type="HAMAP-Rule" id="MF_01114"/>
    </source>
</evidence>
<dbReference type="Pfam" id="PF02631">
    <property type="entry name" value="RecX_HTH2"/>
    <property type="match status" value="1"/>
</dbReference>
<feature type="domain" description="RecX third three-helical" evidence="7">
    <location>
        <begin position="216"/>
        <end position="262"/>
    </location>
</feature>
<feature type="domain" description="RecX third three-helical" evidence="7">
    <location>
        <begin position="159"/>
        <end position="206"/>
    </location>
</feature>
<dbReference type="GO" id="GO:0005737">
    <property type="term" value="C:cytoplasm"/>
    <property type="evidence" value="ECO:0007669"/>
    <property type="project" value="UniProtKB-SubCell"/>
</dbReference>
<dbReference type="Pfam" id="PF21982">
    <property type="entry name" value="RecX_HTH1"/>
    <property type="match status" value="1"/>
</dbReference>
<evidence type="ECO:0000256" key="3">
    <source>
        <dbReference type="ARBA" id="ARBA00018111"/>
    </source>
</evidence>
<comment type="subcellular location">
    <subcellularLocation>
        <location evidence="1 5">Cytoplasm</location>
    </subcellularLocation>
</comment>